<sequence length="55" mass="5691">MNKINESMAYLTAPSGNRYQVLLADGSGWDEAATQAAYIKGETPVAKATEASAGA</sequence>
<protein>
    <submittedName>
        <fullName evidence="1">Uncharacterized protein</fullName>
    </submittedName>
</protein>
<name>A0A6J7WR90_9CAUD</name>
<organism evidence="1">
    <name type="scientific">uncultured Caudovirales phage</name>
    <dbReference type="NCBI Taxonomy" id="2100421"/>
    <lineage>
        <taxon>Viruses</taxon>
        <taxon>Duplodnaviria</taxon>
        <taxon>Heunggongvirae</taxon>
        <taxon>Uroviricota</taxon>
        <taxon>Caudoviricetes</taxon>
        <taxon>Peduoviridae</taxon>
        <taxon>Maltschvirus</taxon>
        <taxon>Maltschvirus maltsch</taxon>
    </lineage>
</organism>
<gene>
    <name evidence="1" type="ORF">UFOVP233_39</name>
</gene>
<reference evidence="1" key="1">
    <citation type="submission" date="2020-05" db="EMBL/GenBank/DDBJ databases">
        <authorList>
            <person name="Chiriac C."/>
            <person name="Salcher M."/>
            <person name="Ghai R."/>
            <person name="Kavagutti S V."/>
        </authorList>
    </citation>
    <scope>NUCLEOTIDE SEQUENCE</scope>
</reference>
<accession>A0A6J7WR90</accession>
<evidence type="ECO:0000313" key="1">
    <source>
        <dbReference type="EMBL" id="CAB5220290.1"/>
    </source>
</evidence>
<dbReference type="EMBL" id="LR798285">
    <property type="protein sequence ID" value="CAB5220290.1"/>
    <property type="molecule type" value="Genomic_DNA"/>
</dbReference>
<proteinExistence type="predicted"/>